<comment type="similarity">
    <text evidence="5">Belongs to the methyltransferase superfamily.</text>
</comment>
<proteinExistence type="inferred from homology"/>
<dbReference type="EMBL" id="JAUSWA010000014">
    <property type="protein sequence ID" value="MDQ0494565.1"/>
    <property type="molecule type" value="Genomic_DNA"/>
</dbReference>
<comment type="caution">
    <text evidence="6">The sequence shown here is derived from an EMBL/GenBank/DDBJ whole genome shotgun (WGS) entry which is preliminary data.</text>
</comment>
<reference evidence="6 7" key="1">
    <citation type="submission" date="2023-07" db="EMBL/GenBank/DDBJ databases">
        <title>Genomic Encyclopedia of Type Strains, Phase IV (KMG-IV): sequencing the most valuable type-strain genomes for metagenomic binning, comparative biology and taxonomic classification.</title>
        <authorList>
            <person name="Goeker M."/>
        </authorList>
    </citation>
    <scope>NUCLEOTIDE SEQUENCE [LARGE SCALE GENOMIC DNA]</scope>
    <source>
        <strain evidence="6 7">DSM 14914</strain>
    </source>
</reference>
<evidence type="ECO:0000256" key="1">
    <source>
        <dbReference type="ARBA" id="ARBA00022603"/>
    </source>
</evidence>
<keyword evidence="4 5" id="KW-0093">Biotin biosynthesis</keyword>
<dbReference type="InterPro" id="IPR011814">
    <property type="entry name" value="BioC"/>
</dbReference>
<comment type="catalytic activity">
    <reaction evidence="5">
        <text>malonyl-[ACP] + S-adenosyl-L-methionine = malonyl-[ACP] methyl ester + S-adenosyl-L-homocysteine</text>
        <dbReference type="Rhea" id="RHEA:17105"/>
        <dbReference type="Rhea" id="RHEA-COMP:9623"/>
        <dbReference type="Rhea" id="RHEA-COMP:9954"/>
        <dbReference type="ChEBI" id="CHEBI:57856"/>
        <dbReference type="ChEBI" id="CHEBI:59789"/>
        <dbReference type="ChEBI" id="CHEBI:78449"/>
        <dbReference type="ChEBI" id="CHEBI:78845"/>
        <dbReference type="EC" id="2.1.1.197"/>
    </reaction>
</comment>
<sequence>MTSRKTAIARQFNRSASGLYDTHAHVQRTMADKLSEFLIQQTNAEDPNKRSMLEIGCGTGILTEILVNRWPHSSITALDIAPAMILAAEQRVLGAANPGGSNDRPSSDIHFLLADVEMWAANTPASSFDLIVSSACFQWLSQPQQTLNYLYRLLRPGGILAFATFGPGTFHELHTAFEEVYRAEDMEPQRHGLSFQSANQWKDSLTTAGFSDIQYKCMLLTEEYPSPRDFLLSVKSLGASTSEAAISRNLGSRRLFTSLYKEYENRFSTPEGVAATYDIVFIQASTTE</sequence>
<keyword evidence="3 5" id="KW-0949">S-adenosyl-L-methionine</keyword>
<dbReference type="PANTHER" id="PTHR43861">
    <property type="entry name" value="TRANS-ACONITATE 2-METHYLTRANSFERASE-RELATED"/>
    <property type="match status" value="1"/>
</dbReference>
<evidence type="ECO:0000313" key="7">
    <source>
        <dbReference type="Proteomes" id="UP001242811"/>
    </source>
</evidence>
<evidence type="ECO:0000313" key="6">
    <source>
        <dbReference type="EMBL" id="MDQ0494565.1"/>
    </source>
</evidence>
<accession>A0ABU0KYR7</accession>
<dbReference type="GO" id="GO:0032259">
    <property type="term" value="P:methylation"/>
    <property type="evidence" value="ECO:0007669"/>
    <property type="project" value="UniProtKB-KW"/>
</dbReference>
<keyword evidence="2 5" id="KW-0808">Transferase</keyword>
<dbReference type="NCBIfam" id="TIGR02072">
    <property type="entry name" value="BioC"/>
    <property type="match status" value="1"/>
</dbReference>
<dbReference type="EC" id="2.1.1.197" evidence="5"/>
<comment type="pathway">
    <text evidence="5">Cofactor biosynthesis; biotin biosynthesis.</text>
</comment>
<dbReference type="GO" id="GO:0102130">
    <property type="term" value="F:malonyl-CoA methyltransferase activity"/>
    <property type="evidence" value="ECO:0007669"/>
    <property type="project" value="UniProtKB-EC"/>
</dbReference>
<organism evidence="6 7">
    <name type="scientific">Paenibacillus brasilensis</name>
    <dbReference type="NCBI Taxonomy" id="128574"/>
    <lineage>
        <taxon>Bacteria</taxon>
        <taxon>Bacillati</taxon>
        <taxon>Bacillota</taxon>
        <taxon>Bacilli</taxon>
        <taxon>Bacillales</taxon>
        <taxon>Paenibacillaceae</taxon>
        <taxon>Paenibacillus</taxon>
    </lineage>
</organism>
<dbReference type="HAMAP" id="MF_00835">
    <property type="entry name" value="BioC"/>
    <property type="match status" value="1"/>
</dbReference>
<evidence type="ECO:0000256" key="5">
    <source>
        <dbReference type="HAMAP-Rule" id="MF_00835"/>
    </source>
</evidence>
<dbReference type="InterPro" id="IPR029063">
    <property type="entry name" value="SAM-dependent_MTases_sf"/>
</dbReference>
<comment type="function">
    <text evidence="5">Converts the free carboxyl group of a malonyl-thioester to its methyl ester by transfer of a methyl group from S-adenosyl-L-methionine (SAM). It allows to synthesize pimeloyl-ACP via the fatty acid synthetic pathway.</text>
</comment>
<dbReference type="Proteomes" id="UP001242811">
    <property type="component" value="Unassembled WGS sequence"/>
</dbReference>
<name>A0ABU0KYR7_9BACL</name>
<dbReference type="SUPFAM" id="SSF53335">
    <property type="entry name" value="S-adenosyl-L-methionine-dependent methyltransferases"/>
    <property type="match status" value="1"/>
</dbReference>
<dbReference type="CDD" id="cd02440">
    <property type="entry name" value="AdoMet_MTases"/>
    <property type="match status" value="1"/>
</dbReference>
<dbReference type="PANTHER" id="PTHR43861:SF1">
    <property type="entry name" value="TRANS-ACONITATE 2-METHYLTRANSFERASE"/>
    <property type="match status" value="1"/>
</dbReference>
<evidence type="ECO:0000256" key="4">
    <source>
        <dbReference type="ARBA" id="ARBA00022756"/>
    </source>
</evidence>
<dbReference type="Pfam" id="PF13489">
    <property type="entry name" value="Methyltransf_23"/>
    <property type="match status" value="1"/>
</dbReference>
<evidence type="ECO:0000256" key="3">
    <source>
        <dbReference type="ARBA" id="ARBA00022691"/>
    </source>
</evidence>
<dbReference type="Gene3D" id="3.40.50.150">
    <property type="entry name" value="Vaccinia Virus protein VP39"/>
    <property type="match status" value="1"/>
</dbReference>
<gene>
    <name evidence="5" type="primary">bioC</name>
    <name evidence="6" type="ORF">QOZ95_002730</name>
</gene>
<keyword evidence="1 5" id="KW-0489">Methyltransferase</keyword>
<evidence type="ECO:0000256" key="2">
    <source>
        <dbReference type="ARBA" id="ARBA00022679"/>
    </source>
</evidence>
<dbReference type="RefSeq" id="WP_152380301.1">
    <property type="nucleotide sequence ID" value="NZ_CP045298.1"/>
</dbReference>
<keyword evidence="7" id="KW-1185">Reference proteome</keyword>
<protein>
    <recommendedName>
        <fullName evidence="5">Malonyl-[acyl-carrier protein] O-methyltransferase</fullName>
        <shortName evidence="5">Malonyl-ACP O-methyltransferase</shortName>
        <ecNumber evidence="5">2.1.1.197</ecNumber>
    </recommendedName>
    <alternativeName>
        <fullName evidence="5">Biotin synthesis protein BioC</fullName>
    </alternativeName>
</protein>